<comment type="caution">
    <text evidence="4">The sequence shown here is derived from an EMBL/GenBank/DDBJ whole genome shotgun (WGS) entry which is preliminary data.</text>
</comment>
<dbReference type="EMBL" id="JAQNDK010000003">
    <property type="protein sequence ID" value="MDC0681959.1"/>
    <property type="molecule type" value="Genomic_DNA"/>
</dbReference>
<evidence type="ECO:0000256" key="3">
    <source>
        <dbReference type="SAM" id="MobiDB-lite"/>
    </source>
</evidence>
<dbReference type="InterPro" id="IPR006840">
    <property type="entry name" value="ChaC"/>
</dbReference>
<dbReference type="InterPro" id="IPR036568">
    <property type="entry name" value="GGCT-like_sf"/>
</dbReference>
<name>A0ABT5C869_9BACT</name>
<evidence type="ECO:0000313" key="5">
    <source>
        <dbReference type="Proteomes" id="UP001217485"/>
    </source>
</evidence>
<dbReference type="EC" id="4.3.2.7" evidence="1"/>
<dbReference type="Pfam" id="PF04752">
    <property type="entry name" value="ChaC"/>
    <property type="match status" value="1"/>
</dbReference>
<reference evidence="4 5" key="1">
    <citation type="submission" date="2023-01" db="EMBL/GenBank/DDBJ databases">
        <title>Minimal conservation of predation-associated metabolite biosynthetic gene clusters underscores biosynthetic potential of Myxococcota including descriptions for ten novel species: Archangium lansinium sp. nov., Myxococcus landrumus sp. nov., Nannocystis bai.</title>
        <authorList>
            <person name="Ahearne A."/>
            <person name="Stevens C."/>
            <person name="Dowd S."/>
        </authorList>
    </citation>
    <scope>NUCLEOTIDE SEQUENCE [LARGE SCALE GENOMIC DNA]</scope>
    <source>
        <strain evidence="4 5">WIWO2</strain>
    </source>
</reference>
<keyword evidence="5" id="KW-1185">Reference proteome</keyword>
<protein>
    <recommendedName>
        <fullName evidence="1">glutathione-specific gamma-glutamylcyclotransferase</fullName>
        <ecNumber evidence="1">4.3.2.7</ecNumber>
    </recommendedName>
</protein>
<proteinExistence type="predicted"/>
<feature type="region of interest" description="Disordered" evidence="3">
    <location>
        <begin position="185"/>
        <end position="218"/>
    </location>
</feature>
<dbReference type="PANTHER" id="PTHR12192">
    <property type="entry name" value="CATION TRANSPORT PROTEIN CHAC-RELATED"/>
    <property type="match status" value="1"/>
</dbReference>
<evidence type="ECO:0000256" key="2">
    <source>
        <dbReference type="ARBA" id="ARBA00023239"/>
    </source>
</evidence>
<dbReference type="RefSeq" id="WP_272099437.1">
    <property type="nucleotide sequence ID" value="NZ_JAQNDK010000003.1"/>
</dbReference>
<dbReference type="PANTHER" id="PTHR12192:SF2">
    <property type="entry name" value="GLUTATHIONE-SPECIFIC GAMMA-GLUTAMYLCYCLOTRANSFERASE 2"/>
    <property type="match status" value="1"/>
</dbReference>
<keyword evidence="2" id="KW-0456">Lyase</keyword>
<dbReference type="SUPFAM" id="SSF110857">
    <property type="entry name" value="Gamma-glutamyl cyclotransferase-like"/>
    <property type="match status" value="1"/>
</dbReference>
<dbReference type="CDD" id="cd06661">
    <property type="entry name" value="GGCT_like"/>
    <property type="match status" value="1"/>
</dbReference>
<organism evidence="4 5">
    <name type="scientific">Sorangium atrum</name>
    <dbReference type="NCBI Taxonomy" id="2995308"/>
    <lineage>
        <taxon>Bacteria</taxon>
        <taxon>Pseudomonadati</taxon>
        <taxon>Myxococcota</taxon>
        <taxon>Polyangia</taxon>
        <taxon>Polyangiales</taxon>
        <taxon>Polyangiaceae</taxon>
        <taxon>Sorangium</taxon>
    </lineage>
</organism>
<sequence length="218" mass="23200">MDREAWIFGYGSLIWRPAFRFERMVPGYITGWARRFWQGSTDHRGVPGAPGRVVTLIPSPGALCWGMAYRVGEAELDEVLRALDHREKGGYARHDVPLHLADGAAVRAEITARSAIVYLATPDNPDYLGAAPLPEIAAQVLASHGPSGSNVEYVLRLADALMAMGAHDEHVTELAALVGHRAPRPVDPRTTVGPSCGGRAAGAADGPSTELGARSTSS</sequence>
<accession>A0ABT5C869</accession>
<evidence type="ECO:0000256" key="1">
    <source>
        <dbReference type="ARBA" id="ARBA00012344"/>
    </source>
</evidence>
<dbReference type="Proteomes" id="UP001217485">
    <property type="component" value="Unassembled WGS sequence"/>
</dbReference>
<dbReference type="InterPro" id="IPR013024">
    <property type="entry name" value="GGCT-like"/>
</dbReference>
<gene>
    <name evidence="4" type="ORF">POL72_29745</name>
</gene>
<evidence type="ECO:0000313" key="4">
    <source>
        <dbReference type="EMBL" id="MDC0681959.1"/>
    </source>
</evidence>
<dbReference type="Gene3D" id="3.10.490.10">
    <property type="entry name" value="Gamma-glutamyl cyclotransferase-like"/>
    <property type="match status" value="1"/>
</dbReference>